<keyword evidence="4 7" id="KW-0812">Transmembrane</keyword>
<dbReference type="GO" id="GO:0005886">
    <property type="term" value="C:plasma membrane"/>
    <property type="evidence" value="ECO:0007669"/>
    <property type="project" value="UniProtKB-SubCell"/>
</dbReference>
<accession>A0A1I0G9R2</accession>
<evidence type="ECO:0000256" key="3">
    <source>
        <dbReference type="ARBA" id="ARBA00022475"/>
    </source>
</evidence>
<dbReference type="Pfam" id="PF01757">
    <property type="entry name" value="Acyl_transf_3"/>
    <property type="match status" value="1"/>
</dbReference>
<dbReference type="AlphaFoldDB" id="A0A1I0G9R2"/>
<feature type="domain" description="Acyltransferase 3" evidence="8">
    <location>
        <begin position="7"/>
        <end position="308"/>
    </location>
</feature>
<evidence type="ECO:0000259" key="8">
    <source>
        <dbReference type="Pfam" id="PF01757"/>
    </source>
</evidence>
<dbReference type="GO" id="GO:0009246">
    <property type="term" value="P:enterobacterial common antigen biosynthetic process"/>
    <property type="evidence" value="ECO:0007669"/>
    <property type="project" value="TreeGrafter"/>
</dbReference>
<keyword evidence="10" id="KW-1185">Reference proteome</keyword>
<dbReference type="Proteomes" id="UP000199180">
    <property type="component" value="Unassembled WGS sequence"/>
</dbReference>
<keyword evidence="3" id="KW-1003">Cell membrane</keyword>
<feature type="transmembrane region" description="Helical" evidence="7">
    <location>
        <begin position="146"/>
        <end position="164"/>
    </location>
</feature>
<keyword evidence="6 7" id="KW-0472">Membrane</keyword>
<name>A0A1I0G9R2_9RHOB</name>
<evidence type="ECO:0000256" key="6">
    <source>
        <dbReference type="ARBA" id="ARBA00023136"/>
    </source>
</evidence>
<dbReference type="PANTHER" id="PTHR40074:SF2">
    <property type="entry name" value="O-ACETYLTRANSFERASE WECH"/>
    <property type="match status" value="1"/>
</dbReference>
<proteinExistence type="inferred from homology"/>
<evidence type="ECO:0000256" key="1">
    <source>
        <dbReference type="ARBA" id="ARBA00004651"/>
    </source>
</evidence>
<dbReference type="PANTHER" id="PTHR40074">
    <property type="entry name" value="O-ACETYLTRANSFERASE WECH"/>
    <property type="match status" value="1"/>
</dbReference>
<keyword evidence="9" id="KW-0012">Acyltransferase</keyword>
<keyword evidence="5 7" id="KW-1133">Transmembrane helix</keyword>
<dbReference type="STRING" id="364199.SAMN04489858_10825"/>
<dbReference type="InterPro" id="IPR002656">
    <property type="entry name" value="Acyl_transf_3_dom"/>
</dbReference>
<evidence type="ECO:0000256" key="7">
    <source>
        <dbReference type="SAM" id="Phobius"/>
    </source>
</evidence>
<dbReference type="EMBL" id="FOHO01000008">
    <property type="protein sequence ID" value="SET67493.1"/>
    <property type="molecule type" value="Genomic_DNA"/>
</dbReference>
<organism evidence="9 10">
    <name type="scientific">Paracoccus homiensis</name>
    <dbReference type="NCBI Taxonomy" id="364199"/>
    <lineage>
        <taxon>Bacteria</taxon>
        <taxon>Pseudomonadati</taxon>
        <taxon>Pseudomonadota</taxon>
        <taxon>Alphaproteobacteria</taxon>
        <taxon>Rhodobacterales</taxon>
        <taxon>Paracoccaceae</taxon>
        <taxon>Paracoccus</taxon>
    </lineage>
</organism>
<comment type="similarity">
    <text evidence="2">Belongs to the acyltransferase 3 family.</text>
</comment>
<evidence type="ECO:0000313" key="9">
    <source>
        <dbReference type="EMBL" id="SET67493.1"/>
    </source>
</evidence>
<protein>
    <submittedName>
        <fullName evidence="9">Acyltransferase family protein</fullName>
    </submittedName>
</protein>
<evidence type="ECO:0000256" key="4">
    <source>
        <dbReference type="ARBA" id="ARBA00022692"/>
    </source>
</evidence>
<feature type="transmembrane region" description="Helical" evidence="7">
    <location>
        <begin position="258"/>
        <end position="277"/>
    </location>
</feature>
<evidence type="ECO:0000313" key="10">
    <source>
        <dbReference type="Proteomes" id="UP000199180"/>
    </source>
</evidence>
<evidence type="ECO:0000256" key="5">
    <source>
        <dbReference type="ARBA" id="ARBA00022989"/>
    </source>
</evidence>
<feature type="transmembrane region" description="Helical" evidence="7">
    <location>
        <begin position="122"/>
        <end position="141"/>
    </location>
</feature>
<feature type="transmembrane region" description="Helical" evidence="7">
    <location>
        <begin position="83"/>
        <end position="102"/>
    </location>
</feature>
<feature type="transmembrane region" description="Helical" evidence="7">
    <location>
        <begin position="170"/>
        <end position="188"/>
    </location>
</feature>
<sequence length="336" mass="36971">MFRARIEPVRLLAVLMLVTYHVVGDTAESGLQIADTHPLRLVMSLLADLRMPLFACISGFLYALKPVSPAAYPTFIRGKFRRLAVPATICIAGFLGASQVMGTKFMPQGPIWHAFVFPYAHFWFLQAIFLIFVFYCGFDILTRGRLLLVSLTVACAVYLLRLGFPSNVMSVNHALYLLPYFLTGIVMARHEERAARWRPLVILLSAAILALGVGWVLRDPGQNTAMLASRHDLQSLMVGMSGAVLLLGIAPRVTWLNGFGSLAFTIYLYHIFGTSLARRALDAAGIDDLTVHICAGLICGLALPAALYLLAAQHNLLNFGLHGRLPTRPVRHKIST</sequence>
<evidence type="ECO:0000256" key="2">
    <source>
        <dbReference type="ARBA" id="ARBA00007400"/>
    </source>
</evidence>
<comment type="subcellular location">
    <subcellularLocation>
        <location evidence="1">Cell membrane</location>
        <topology evidence="1">Multi-pass membrane protein</topology>
    </subcellularLocation>
</comment>
<dbReference type="GO" id="GO:0016413">
    <property type="term" value="F:O-acetyltransferase activity"/>
    <property type="evidence" value="ECO:0007669"/>
    <property type="project" value="TreeGrafter"/>
</dbReference>
<feature type="transmembrane region" description="Helical" evidence="7">
    <location>
        <begin position="289"/>
        <end position="311"/>
    </location>
</feature>
<keyword evidence="9" id="KW-0808">Transferase</keyword>
<feature type="transmembrane region" description="Helical" evidence="7">
    <location>
        <begin position="233"/>
        <end position="251"/>
    </location>
</feature>
<reference evidence="9 10" key="1">
    <citation type="submission" date="2016-10" db="EMBL/GenBank/DDBJ databases">
        <authorList>
            <person name="de Groot N.N."/>
        </authorList>
    </citation>
    <scope>NUCLEOTIDE SEQUENCE [LARGE SCALE GENOMIC DNA]</scope>
    <source>
        <strain evidence="9 10">DSM 17862</strain>
    </source>
</reference>
<feature type="transmembrane region" description="Helical" evidence="7">
    <location>
        <begin position="200"/>
        <end position="217"/>
    </location>
</feature>
<gene>
    <name evidence="9" type="ORF">SAMN04489858_10825</name>
</gene>